<proteinExistence type="predicted"/>
<evidence type="ECO:0000256" key="1">
    <source>
        <dbReference type="ARBA" id="ARBA00022670"/>
    </source>
</evidence>
<evidence type="ECO:0000256" key="5">
    <source>
        <dbReference type="SAM" id="MobiDB-lite"/>
    </source>
</evidence>
<dbReference type="InterPro" id="IPR057670">
    <property type="entry name" value="SH3_retrovirus"/>
</dbReference>
<evidence type="ECO:0000259" key="6">
    <source>
        <dbReference type="PROSITE" id="PS50994"/>
    </source>
</evidence>
<reference evidence="7 8" key="1">
    <citation type="journal article" date="2017" name="Nat. Commun.">
        <title>Genome assembly with in vitro proximity ligation data and whole-genome triplication in lettuce.</title>
        <authorList>
            <person name="Reyes-Chin-Wo S."/>
            <person name="Wang Z."/>
            <person name="Yang X."/>
            <person name="Kozik A."/>
            <person name="Arikit S."/>
            <person name="Song C."/>
            <person name="Xia L."/>
            <person name="Froenicke L."/>
            <person name="Lavelle D.O."/>
            <person name="Truco M.J."/>
            <person name="Xia R."/>
            <person name="Zhu S."/>
            <person name="Xu C."/>
            <person name="Xu H."/>
            <person name="Xu X."/>
            <person name="Cox K."/>
            <person name="Korf I."/>
            <person name="Meyers B.C."/>
            <person name="Michelmore R.W."/>
        </authorList>
    </citation>
    <scope>NUCLEOTIDE SEQUENCE [LARGE SCALE GENOMIC DNA]</scope>
    <source>
        <strain evidence="8">cv. Salinas</strain>
        <tissue evidence="7">Seedlings</tissue>
    </source>
</reference>
<keyword evidence="2" id="KW-0479">Metal-binding</keyword>
<evidence type="ECO:0000313" key="8">
    <source>
        <dbReference type="Proteomes" id="UP000235145"/>
    </source>
</evidence>
<dbReference type="SUPFAM" id="SSF53098">
    <property type="entry name" value="Ribonuclease H-like"/>
    <property type="match status" value="1"/>
</dbReference>
<dbReference type="PANTHER" id="PTHR42648">
    <property type="entry name" value="TRANSPOSASE, PUTATIVE-RELATED"/>
    <property type="match status" value="1"/>
</dbReference>
<dbReference type="CDD" id="cd09272">
    <property type="entry name" value="RNase_HI_RT_Ty1"/>
    <property type="match status" value="1"/>
</dbReference>
<dbReference type="Pfam" id="PF22936">
    <property type="entry name" value="Pol_BBD"/>
    <property type="match status" value="1"/>
</dbReference>
<dbReference type="InterPro" id="IPR025724">
    <property type="entry name" value="GAG-pre-integrase_dom"/>
</dbReference>
<dbReference type="InterPro" id="IPR054722">
    <property type="entry name" value="PolX-like_BBD"/>
</dbReference>
<feature type="region of interest" description="Disordered" evidence="5">
    <location>
        <begin position="431"/>
        <end position="514"/>
    </location>
</feature>
<dbReference type="GO" id="GO:0006508">
    <property type="term" value="P:proteolysis"/>
    <property type="evidence" value="ECO:0007669"/>
    <property type="project" value="UniProtKB-KW"/>
</dbReference>
<evidence type="ECO:0000256" key="2">
    <source>
        <dbReference type="ARBA" id="ARBA00022723"/>
    </source>
</evidence>
<dbReference type="GO" id="GO:0046872">
    <property type="term" value="F:metal ion binding"/>
    <property type="evidence" value="ECO:0007669"/>
    <property type="project" value="UniProtKB-KW"/>
</dbReference>
<keyword evidence="1" id="KW-0645">Protease</keyword>
<dbReference type="InterPro" id="IPR013103">
    <property type="entry name" value="RVT_2"/>
</dbReference>
<dbReference type="Pfam" id="PF25597">
    <property type="entry name" value="SH3_retrovirus"/>
    <property type="match status" value="1"/>
</dbReference>
<dbReference type="SUPFAM" id="SSF56672">
    <property type="entry name" value="DNA/RNA polymerases"/>
    <property type="match status" value="1"/>
</dbReference>
<evidence type="ECO:0000256" key="3">
    <source>
        <dbReference type="ARBA" id="ARBA00022750"/>
    </source>
</evidence>
<dbReference type="InterPro" id="IPR039537">
    <property type="entry name" value="Retrotran_Ty1/copia-like"/>
</dbReference>
<dbReference type="InterPro" id="IPR012337">
    <property type="entry name" value="RNaseH-like_sf"/>
</dbReference>
<feature type="compositionally biased region" description="Low complexity" evidence="5">
    <location>
        <begin position="477"/>
        <end position="505"/>
    </location>
</feature>
<dbReference type="InterPro" id="IPR036397">
    <property type="entry name" value="RNaseH_sf"/>
</dbReference>
<accession>A0A9R1WXJ1</accession>
<dbReference type="Gene3D" id="3.30.420.10">
    <property type="entry name" value="Ribonuclease H-like superfamily/Ribonuclease H"/>
    <property type="match status" value="1"/>
</dbReference>
<feature type="compositionally biased region" description="Polar residues" evidence="5">
    <location>
        <begin position="438"/>
        <end position="464"/>
    </location>
</feature>
<dbReference type="EMBL" id="NBSK02000008">
    <property type="protein sequence ID" value="KAJ0191451.1"/>
    <property type="molecule type" value="Genomic_DNA"/>
</dbReference>
<sequence>MKFGDGSRVRIEGKGAILFQCKNGEQRLLREVYYILSLCSNIISLGQLAEGGDKIVLLGDFLWVHDHSGRLLMKVKRSPNRLYKIILNEVEGKCLLGEQCEENWLWHSRLGHVNFASIKQMAEKKVVMGLPLVRVPSNPCEGCLIGKQVRNPQPTQTNFRATKRLELVHGDLCGPITPVTPSGKQYFLLLVDDYTRVMWIYLLNTKDETYATFKRFRTLVENETGDKMKVFRTDRGGEFLSKEFENYCDETGLKRHYTAPYTPQQNGVVERRNRTVVEMIRMILKFKSVPKKLWGEAARHAVYVLNRVSMKALNDITPYECWFGRKPNIEHLRVFGCLAHTKIMKGHLRKLEDRSKACVYLGIELGTKAYRLLNPNTGKIIMSKDVCFDEDKGWIWQSSEKFKSNLGSRLIIEGYSDGQYEEAHGDVTYEQMGFNYGDTPSENLSPSEQAQIGIQSSPNEQTQFVDEDSPSEQSPGTPRNSSHTTSSNPNTPQSSIRSNTTTSESTGGGAPKRYRRLSDIYREEEELLLTFDQEEPTTFGEAKRDVEWVKAMKSELSSIERNRTWDLVNLPKGRKAIGLKWVFKLKRDPNGNILKHKARLVAKGYVQKQGIDFDEVFAPVARIETVRVLLALTGKNGWRVHHLDVKSAFLHGKLEEEVYVSQSEGFVNKAKIQMVYKLSKALYGLRQAPRAWNARLDKYLKQIRFTRCVHEYAVYTKKSRDNILIVGVYVDDLIVTRGSQREVNNFKQQMNQEFEMSDLGMLSYYLGIEVAQSENGISLKQTGYAKGLLGKFGMEECNGAETPMEYKMELTKDKEGECVDPTKYRSVVGGLRYLCHTRPDLSYAVGIVSRFLEKPTKLHHQTVKRILRRSTGGMAFYLNDSLVTWNSQKQKCVALLSCEAEFMAANMATCQGVWLRRLVKEITGEKIGPVTIFIDNKSALELVKHPVFHGRSKHIDTRFHFIRECIERGDVVVKHIAGHEQRADVFTKPLARILFKEEMRQKLGMNNNRTWRWWWRRLEIASDVGFGVR</sequence>
<dbReference type="GO" id="GO:0003676">
    <property type="term" value="F:nucleic acid binding"/>
    <property type="evidence" value="ECO:0007669"/>
    <property type="project" value="InterPro"/>
</dbReference>
<dbReference type="PANTHER" id="PTHR42648:SF25">
    <property type="entry name" value="RNA-DIRECTED DNA POLYMERASE"/>
    <property type="match status" value="1"/>
</dbReference>
<dbReference type="Pfam" id="PF00665">
    <property type="entry name" value="rve"/>
    <property type="match status" value="1"/>
</dbReference>
<gene>
    <name evidence="7" type="ORF">LSAT_V11C800441300</name>
</gene>
<dbReference type="GO" id="GO:0015074">
    <property type="term" value="P:DNA integration"/>
    <property type="evidence" value="ECO:0007669"/>
    <property type="project" value="InterPro"/>
</dbReference>
<keyword evidence="3" id="KW-0064">Aspartyl protease</keyword>
<dbReference type="Proteomes" id="UP000235145">
    <property type="component" value="Unassembled WGS sequence"/>
</dbReference>
<dbReference type="InterPro" id="IPR043502">
    <property type="entry name" value="DNA/RNA_pol_sf"/>
</dbReference>
<protein>
    <recommendedName>
        <fullName evidence="6">Integrase catalytic domain-containing protein</fullName>
    </recommendedName>
</protein>
<dbReference type="InterPro" id="IPR001584">
    <property type="entry name" value="Integrase_cat-core"/>
</dbReference>
<keyword evidence="4" id="KW-0378">Hydrolase</keyword>
<dbReference type="PROSITE" id="PS50994">
    <property type="entry name" value="INTEGRASE"/>
    <property type="match status" value="1"/>
</dbReference>
<dbReference type="Pfam" id="PF07727">
    <property type="entry name" value="RVT_2"/>
    <property type="match status" value="1"/>
</dbReference>
<feature type="domain" description="Integrase catalytic" evidence="6">
    <location>
        <begin position="150"/>
        <end position="326"/>
    </location>
</feature>
<dbReference type="GO" id="GO:0004190">
    <property type="term" value="F:aspartic-type endopeptidase activity"/>
    <property type="evidence" value="ECO:0007669"/>
    <property type="project" value="UniProtKB-KW"/>
</dbReference>
<organism evidence="7 8">
    <name type="scientific">Lactuca sativa</name>
    <name type="common">Garden lettuce</name>
    <dbReference type="NCBI Taxonomy" id="4236"/>
    <lineage>
        <taxon>Eukaryota</taxon>
        <taxon>Viridiplantae</taxon>
        <taxon>Streptophyta</taxon>
        <taxon>Embryophyta</taxon>
        <taxon>Tracheophyta</taxon>
        <taxon>Spermatophyta</taxon>
        <taxon>Magnoliopsida</taxon>
        <taxon>eudicotyledons</taxon>
        <taxon>Gunneridae</taxon>
        <taxon>Pentapetalae</taxon>
        <taxon>asterids</taxon>
        <taxon>campanulids</taxon>
        <taxon>Asterales</taxon>
        <taxon>Asteraceae</taxon>
        <taxon>Cichorioideae</taxon>
        <taxon>Cichorieae</taxon>
        <taxon>Lactucinae</taxon>
        <taxon>Lactuca</taxon>
    </lineage>
</organism>
<dbReference type="Pfam" id="PF13976">
    <property type="entry name" value="gag_pre-integrs"/>
    <property type="match status" value="1"/>
</dbReference>
<comment type="caution">
    <text evidence="7">The sequence shown here is derived from an EMBL/GenBank/DDBJ whole genome shotgun (WGS) entry which is preliminary data.</text>
</comment>
<evidence type="ECO:0000313" key="7">
    <source>
        <dbReference type="EMBL" id="KAJ0191451.1"/>
    </source>
</evidence>
<name>A0A9R1WXJ1_LACSA</name>
<dbReference type="AlphaFoldDB" id="A0A9R1WXJ1"/>
<evidence type="ECO:0000256" key="4">
    <source>
        <dbReference type="ARBA" id="ARBA00022801"/>
    </source>
</evidence>
<keyword evidence="8" id="KW-1185">Reference proteome</keyword>